<reference evidence="15" key="1">
    <citation type="submission" date="2021-02" db="EMBL/GenBank/DDBJ databases">
        <title>Metagenome analyses of Stigonema ocellatum DSM 106950, Chlorogloea purpurea SAG 13.99 and Gomphosphaeria aponina DSM 107014.</title>
        <authorList>
            <person name="Marter P."/>
            <person name="Huang S."/>
        </authorList>
    </citation>
    <scope>NUCLEOTIDE SEQUENCE</scope>
    <source>
        <strain evidence="15">JP213</strain>
    </source>
</reference>
<evidence type="ECO:0000256" key="12">
    <source>
        <dbReference type="PIRNR" id="PIRNR015601"/>
    </source>
</evidence>
<comment type="similarity">
    <text evidence="2 12">Belongs to the RNA methyltransferase RsmE family.</text>
</comment>
<dbReference type="AlphaFoldDB" id="A0A941GW70"/>
<feature type="domain" description="Ribosomal RNA small subunit methyltransferase E methyltransferase" evidence="13">
    <location>
        <begin position="69"/>
        <end position="228"/>
    </location>
</feature>
<protein>
    <recommendedName>
        <fullName evidence="4 12">Ribosomal RNA small subunit methyltransferase E</fullName>
        <ecNumber evidence="3 12">2.1.1.193</ecNumber>
    </recommendedName>
</protein>
<dbReference type="PIRSF" id="PIRSF015601">
    <property type="entry name" value="MTase_slr0722"/>
    <property type="match status" value="1"/>
</dbReference>
<evidence type="ECO:0000256" key="10">
    <source>
        <dbReference type="ARBA" id="ARBA00025699"/>
    </source>
</evidence>
<keyword evidence="5 12" id="KW-0963">Cytoplasm</keyword>
<evidence type="ECO:0000256" key="5">
    <source>
        <dbReference type="ARBA" id="ARBA00022490"/>
    </source>
</evidence>
<evidence type="ECO:0000259" key="14">
    <source>
        <dbReference type="Pfam" id="PF20260"/>
    </source>
</evidence>
<sequence length="242" mass="26811">MNRLVIAPTQIKNGQISLNFEQQHYLTRVLRLTQGNTFVAMDGQGNSWLAALSSEEQASILEAVVGATELPVKVTLMVALPKGNGFDDLVRYCTELGVNRFMPVISDRTLLKPSPQKVQRWSKIAQEAAQQSERQIVPNILSPLPYHMALTQVEKEAACYICVARRDSEHLLHYLEKKENEIIIATGPEGGWTEKEVEAAIAAGFQPVSLGRRILRAVTAPIVASSLVAATWDKARDNFFTL</sequence>
<evidence type="ECO:0000256" key="4">
    <source>
        <dbReference type="ARBA" id="ARBA00013673"/>
    </source>
</evidence>
<name>A0A941GW70_9CHRO</name>
<dbReference type="SUPFAM" id="SSF75217">
    <property type="entry name" value="alpha/beta knot"/>
    <property type="match status" value="1"/>
</dbReference>
<evidence type="ECO:0000256" key="8">
    <source>
        <dbReference type="ARBA" id="ARBA00022679"/>
    </source>
</evidence>
<evidence type="ECO:0000256" key="7">
    <source>
        <dbReference type="ARBA" id="ARBA00022603"/>
    </source>
</evidence>
<evidence type="ECO:0000256" key="11">
    <source>
        <dbReference type="ARBA" id="ARBA00047944"/>
    </source>
</evidence>
<keyword evidence="7 12" id="KW-0489">Methyltransferase</keyword>
<proteinExistence type="inferred from homology"/>
<organism evidence="15 16">
    <name type="scientific">Gomphosphaeria aponina SAG 52.96 = DSM 107014</name>
    <dbReference type="NCBI Taxonomy" id="1521640"/>
    <lineage>
        <taxon>Bacteria</taxon>
        <taxon>Bacillati</taxon>
        <taxon>Cyanobacteriota</taxon>
        <taxon>Cyanophyceae</taxon>
        <taxon>Oscillatoriophycideae</taxon>
        <taxon>Chroococcales</taxon>
        <taxon>Gomphosphaeriaceae</taxon>
        <taxon>Gomphosphaeria</taxon>
    </lineage>
</organism>
<dbReference type="PANTHER" id="PTHR30027:SF3">
    <property type="entry name" value="16S RRNA (URACIL(1498)-N(3))-METHYLTRANSFERASE"/>
    <property type="match status" value="1"/>
</dbReference>
<dbReference type="GO" id="GO:0005737">
    <property type="term" value="C:cytoplasm"/>
    <property type="evidence" value="ECO:0007669"/>
    <property type="project" value="UniProtKB-SubCell"/>
</dbReference>
<dbReference type="Pfam" id="PF20260">
    <property type="entry name" value="PUA_4"/>
    <property type="match status" value="1"/>
</dbReference>
<dbReference type="InterPro" id="IPR029028">
    <property type="entry name" value="Alpha/beta_knot_MTases"/>
</dbReference>
<dbReference type="SUPFAM" id="SSF88697">
    <property type="entry name" value="PUA domain-like"/>
    <property type="match status" value="1"/>
</dbReference>
<evidence type="ECO:0000259" key="13">
    <source>
        <dbReference type="Pfam" id="PF04452"/>
    </source>
</evidence>
<evidence type="ECO:0000313" key="16">
    <source>
        <dbReference type="Proteomes" id="UP000767446"/>
    </source>
</evidence>
<dbReference type="InterPro" id="IPR006700">
    <property type="entry name" value="RsmE"/>
</dbReference>
<dbReference type="EC" id="2.1.1.193" evidence="3 12"/>
<dbReference type="NCBIfam" id="NF008697">
    <property type="entry name" value="PRK11713.4-1"/>
    <property type="match status" value="1"/>
</dbReference>
<evidence type="ECO:0000256" key="2">
    <source>
        <dbReference type="ARBA" id="ARBA00005528"/>
    </source>
</evidence>
<dbReference type="PANTHER" id="PTHR30027">
    <property type="entry name" value="RIBOSOMAL RNA SMALL SUBUNIT METHYLTRANSFERASE E"/>
    <property type="match status" value="1"/>
</dbReference>
<dbReference type="GO" id="GO:0070042">
    <property type="term" value="F:rRNA (uridine-N3-)-methyltransferase activity"/>
    <property type="evidence" value="ECO:0007669"/>
    <property type="project" value="TreeGrafter"/>
</dbReference>
<evidence type="ECO:0000256" key="3">
    <source>
        <dbReference type="ARBA" id="ARBA00012328"/>
    </source>
</evidence>
<evidence type="ECO:0000256" key="6">
    <source>
        <dbReference type="ARBA" id="ARBA00022552"/>
    </source>
</evidence>
<dbReference type="InterPro" id="IPR029026">
    <property type="entry name" value="tRNA_m1G_MTases_N"/>
</dbReference>
<dbReference type="Proteomes" id="UP000767446">
    <property type="component" value="Unassembled WGS sequence"/>
</dbReference>
<accession>A0A941GW70</accession>
<dbReference type="GO" id="GO:0070475">
    <property type="term" value="P:rRNA base methylation"/>
    <property type="evidence" value="ECO:0007669"/>
    <property type="project" value="TreeGrafter"/>
</dbReference>
<dbReference type="InterPro" id="IPR015947">
    <property type="entry name" value="PUA-like_sf"/>
</dbReference>
<dbReference type="Gene3D" id="3.40.1280.10">
    <property type="match status" value="1"/>
</dbReference>
<dbReference type="NCBIfam" id="TIGR00046">
    <property type="entry name" value="RsmE family RNA methyltransferase"/>
    <property type="match status" value="1"/>
</dbReference>
<evidence type="ECO:0000256" key="9">
    <source>
        <dbReference type="ARBA" id="ARBA00022691"/>
    </source>
</evidence>
<comment type="function">
    <text evidence="10 12">Specifically methylates the N3 position of the uracil ring of uridine 1498 (m3U1498) in 16S rRNA. Acts on the fully assembled 30S ribosomal subunit.</text>
</comment>
<dbReference type="InterPro" id="IPR046887">
    <property type="entry name" value="RsmE_PUA-like"/>
</dbReference>
<comment type="caution">
    <text evidence="15">The sequence shown here is derived from an EMBL/GenBank/DDBJ whole genome shotgun (WGS) entry which is preliminary data.</text>
</comment>
<gene>
    <name evidence="15" type="ORF">DSM107014_12985</name>
</gene>
<keyword evidence="8 12" id="KW-0808">Transferase</keyword>
<dbReference type="Pfam" id="PF04452">
    <property type="entry name" value="Methyltrans_RNA"/>
    <property type="match status" value="1"/>
</dbReference>
<dbReference type="CDD" id="cd18084">
    <property type="entry name" value="RsmE-like"/>
    <property type="match status" value="1"/>
</dbReference>
<feature type="domain" description="Ribosomal RNA small subunit methyltransferase E PUA-like" evidence="14">
    <location>
        <begin position="21"/>
        <end position="55"/>
    </location>
</feature>
<comment type="catalytic activity">
    <reaction evidence="11 12">
        <text>uridine(1498) in 16S rRNA + S-adenosyl-L-methionine = N(3)-methyluridine(1498) in 16S rRNA + S-adenosyl-L-homocysteine + H(+)</text>
        <dbReference type="Rhea" id="RHEA:42920"/>
        <dbReference type="Rhea" id="RHEA-COMP:10283"/>
        <dbReference type="Rhea" id="RHEA-COMP:10284"/>
        <dbReference type="ChEBI" id="CHEBI:15378"/>
        <dbReference type="ChEBI" id="CHEBI:57856"/>
        <dbReference type="ChEBI" id="CHEBI:59789"/>
        <dbReference type="ChEBI" id="CHEBI:65315"/>
        <dbReference type="ChEBI" id="CHEBI:74502"/>
        <dbReference type="EC" id="2.1.1.193"/>
    </reaction>
</comment>
<evidence type="ECO:0000256" key="1">
    <source>
        <dbReference type="ARBA" id="ARBA00004496"/>
    </source>
</evidence>
<evidence type="ECO:0000313" key="15">
    <source>
        <dbReference type="EMBL" id="MBR8828795.1"/>
    </source>
</evidence>
<dbReference type="EMBL" id="JADQBC010000087">
    <property type="protein sequence ID" value="MBR8828795.1"/>
    <property type="molecule type" value="Genomic_DNA"/>
</dbReference>
<dbReference type="InterPro" id="IPR046886">
    <property type="entry name" value="RsmE_MTase_dom"/>
</dbReference>
<comment type="subcellular location">
    <subcellularLocation>
        <location evidence="1 12">Cytoplasm</location>
    </subcellularLocation>
</comment>
<keyword evidence="6 12" id="KW-0698">rRNA processing</keyword>
<keyword evidence="9 12" id="KW-0949">S-adenosyl-L-methionine</keyword>